<gene>
    <name evidence="2" type="ORF">B5V51_14082</name>
</gene>
<dbReference type="AlphaFoldDB" id="A0A2A4JPH7"/>
<evidence type="ECO:0008006" key="3">
    <source>
        <dbReference type="Google" id="ProtNLM"/>
    </source>
</evidence>
<reference evidence="2" key="1">
    <citation type="submission" date="2017-09" db="EMBL/GenBank/DDBJ databases">
        <title>Contemporary evolution of a Lepidopteran species, Heliothis virescens, in response to modern agricultural practices.</title>
        <authorList>
            <person name="Fritz M.L."/>
            <person name="Deyonke A.M."/>
            <person name="Papanicolaou A."/>
            <person name="Micinski S."/>
            <person name="Westbrook J."/>
            <person name="Gould F."/>
        </authorList>
    </citation>
    <scope>NUCLEOTIDE SEQUENCE [LARGE SCALE GENOMIC DNA]</scope>
    <source>
        <strain evidence="2">HvINT-</strain>
        <tissue evidence="2">Whole body</tissue>
    </source>
</reference>
<dbReference type="Gene3D" id="2.60.40.640">
    <property type="match status" value="1"/>
</dbReference>
<proteinExistence type="predicted"/>
<protein>
    <recommendedName>
        <fullName evidence="3">Arrestin C-terminal-like domain-containing protein</fullName>
    </recommendedName>
</protein>
<dbReference type="EMBL" id="NWSH01000832">
    <property type="protein sequence ID" value="PCG73957.1"/>
    <property type="molecule type" value="Genomic_DNA"/>
</dbReference>
<organism evidence="2">
    <name type="scientific">Heliothis virescens</name>
    <name type="common">Tobacco budworm moth</name>
    <dbReference type="NCBI Taxonomy" id="7102"/>
    <lineage>
        <taxon>Eukaryota</taxon>
        <taxon>Metazoa</taxon>
        <taxon>Ecdysozoa</taxon>
        <taxon>Arthropoda</taxon>
        <taxon>Hexapoda</taxon>
        <taxon>Insecta</taxon>
        <taxon>Pterygota</taxon>
        <taxon>Neoptera</taxon>
        <taxon>Endopterygota</taxon>
        <taxon>Lepidoptera</taxon>
        <taxon>Glossata</taxon>
        <taxon>Ditrysia</taxon>
        <taxon>Noctuoidea</taxon>
        <taxon>Noctuidae</taxon>
        <taxon>Heliothinae</taxon>
        <taxon>Heliothis</taxon>
    </lineage>
</organism>
<sequence>MYGDEKFEKELIGPIYQTPIMPDNSVSNLFCVILPVDPEEYTVRHSKIISREYKLKVTLQLPVPHRNVSVDVPVFIGDRRLTKENNSENVHDELVEPPTYWHAMSEEK</sequence>
<comment type="caution">
    <text evidence="2">The sequence shown here is derived from an EMBL/GenBank/DDBJ whole genome shotgun (WGS) entry which is preliminary data.</text>
</comment>
<feature type="region of interest" description="Disordered" evidence="1">
    <location>
        <begin position="87"/>
        <end position="108"/>
    </location>
</feature>
<evidence type="ECO:0000256" key="1">
    <source>
        <dbReference type="SAM" id="MobiDB-lite"/>
    </source>
</evidence>
<evidence type="ECO:0000313" key="2">
    <source>
        <dbReference type="EMBL" id="PCG73957.1"/>
    </source>
</evidence>
<accession>A0A2A4JPH7</accession>
<dbReference type="InterPro" id="IPR014752">
    <property type="entry name" value="Arrestin-like_C"/>
</dbReference>
<name>A0A2A4JPH7_HELVI</name>